<proteinExistence type="predicted"/>
<evidence type="ECO:0000313" key="3">
    <source>
        <dbReference type="Proteomes" id="UP001501169"/>
    </source>
</evidence>
<name>A0ABN1DKQ2_9GAMM</name>
<dbReference type="Pfam" id="PF11101">
    <property type="entry name" value="DUF2884"/>
    <property type="match status" value="1"/>
</dbReference>
<reference evidence="2 3" key="1">
    <citation type="journal article" date="2019" name="Int. J. Syst. Evol. Microbiol.">
        <title>The Global Catalogue of Microorganisms (GCM) 10K type strain sequencing project: providing services to taxonomists for standard genome sequencing and annotation.</title>
        <authorList>
            <consortium name="The Broad Institute Genomics Platform"/>
            <consortium name="The Broad Institute Genome Sequencing Center for Infectious Disease"/>
            <person name="Wu L."/>
            <person name="Ma J."/>
        </authorList>
    </citation>
    <scope>NUCLEOTIDE SEQUENCE [LARGE SCALE GENOMIC DNA]</scope>
    <source>
        <strain evidence="2 3">JCM 14331</strain>
    </source>
</reference>
<evidence type="ECO:0008006" key="4">
    <source>
        <dbReference type="Google" id="ProtNLM"/>
    </source>
</evidence>
<keyword evidence="3" id="KW-1185">Reference proteome</keyword>
<comment type="caution">
    <text evidence="2">The sequence shown here is derived from an EMBL/GenBank/DDBJ whole genome shotgun (WGS) entry which is preliminary data.</text>
</comment>
<organism evidence="2 3">
    <name type="scientific">Rheinheimera aquimaris</name>
    <dbReference type="NCBI Taxonomy" id="412437"/>
    <lineage>
        <taxon>Bacteria</taxon>
        <taxon>Pseudomonadati</taxon>
        <taxon>Pseudomonadota</taxon>
        <taxon>Gammaproteobacteria</taxon>
        <taxon>Chromatiales</taxon>
        <taxon>Chromatiaceae</taxon>
        <taxon>Rheinheimera</taxon>
    </lineage>
</organism>
<accession>A0ABN1DKQ2</accession>
<gene>
    <name evidence="2" type="ORF">GCM10009098_12110</name>
</gene>
<dbReference type="InterPro" id="IPR021307">
    <property type="entry name" value="DUF2884"/>
</dbReference>
<feature type="signal peptide" evidence="1">
    <location>
        <begin position="1"/>
        <end position="21"/>
    </location>
</feature>
<sequence length="271" mass="29834">MKTLLIATGFALTSISSAVMAHEGQSCNINFDKDLVINSELVSMKDAGTELWRINNDGQLWLDGKVISTDSNTRALLRDYQAGVRTQTLETVALVEDALVLAADAVNSVLTELTGDSLDSHPALQNAMDKIKTGSERVVVRNGDTIELYGSRFDSMDDAFGEEFEQAIEEAVTSSMGSILMLVGQAISSGEGNFEQRMEAFGERMERFGEDLEARMDVQSQALEQRGESMCANLQQLDVLESQIQQAIPQMQKYDLIEVSSDNTTAFYLYN</sequence>
<keyword evidence="1" id="KW-0732">Signal</keyword>
<dbReference type="Proteomes" id="UP001501169">
    <property type="component" value="Unassembled WGS sequence"/>
</dbReference>
<dbReference type="RefSeq" id="WP_226766211.1">
    <property type="nucleotide sequence ID" value="NZ_BAAAEO010000002.1"/>
</dbReference>
<dbReference type="EMBL" id="BAAAEO010000002">
    <property type="protein sequence ID" value="GAA0546090.1"/>
    <property type="molecule type" value="Genomic_DNA"/>
</dbReference>
<feature type="chain" id="PRO_5046379940" description="DUF2884 family protein" evidence="1">
    <location>
        <begin position="22"/>
        <end position="271"/>
    </location>
</feature>
<evidence type="ECO:0000313" key="2">
    <source>
        <dbReference type="EMBL" id="GAA0546090.1"/>
    </source>
</evidence>
<protein>
    <recommendedName>
        <fullName evidence="4">DUF2884 family protein</fullName>
    </recommendedName>
</protein>
<evidence type="ECO:0000256" key="1">
    <source>
        <dbReference type="SAM" id="SignalP"/>
    </source>
</evidence>